<dbReference type="OrthoDB" id="1751331at2759"/>
<keyword evidence="4" id="KW-0862">Zinc</keyword>
<dbReference type="InterPro" id="IPR013955">
    <property type="entry name" value="Rep_factor-A_C"/>
</dbReference>
<dbReference type="GO" id="GO:0003677">
    <property type="term" value="F:DNA binding"/>
    <property type="evidence" value="ECO:0007669"/>
    <property type="project" value="UniProtKB-KW"/>
</dbReference>
<evidence type="ECO:0000313" key="8">
    <source>
        <dbReference type="EMBL" id="PLW23535.1"/>
    </source>
</evidence>
<keyword evidence="10" id="KW-1185">Reference proteome</keyword>
<evidence type="ECO:0000313" key="11">
    <source>
        <dbReference type="Proteomes" id="UP000235392"/>
    </source>
</evidence>
<gene>
    <name evidence="9" type="ORF">PCANC_05744</name>
    <name evidence="7" type="ORF">PCANC_14759</name>
    <name evidence="8" type="ORF">PCASD_09075</name>
</gene>
<dbReference type="EMBL" id="PGCJ01000071">
    <property type="protein sequence ID" value="PLW52915.1"/>
    <property type="molecule type" value="Genomic_DNA"/>
</dbReference>
<comment type="caution">
    <text evidence="7">The sequence shown here is derived from an EMBL/GenBank/DDBJ whole genome shotgun (WGS) entry which is preliminary data.</text>
</comment>
<evidence type="ECO:0000313" key="10">
    <source>
        <dbReference type="Proteomes" id="UP000235388"/>
    </source>
</evidence>
<dbReference type="FunFam" id="2.40.50.140:FF:000090">
    <property type="entry name" value="Replication protein A subunit"/>
    <property type="match status" value="1"/>
</dbReference>
<name>A0A2N5SIQ2_9BASI</name>
<keyword evidence="5" id="KW-0238">DNA-binding</keyword>
<evidence type="ECO:0000256" key="5">
    <source>
        <dbReference type="ARBA" id="ARBA00023125"/>
    </source>
</evidence>
<feature type="domain" description="Replication factor A C-terminal" evidence="6">
    <location>
        <begin position="64"/>
        <end position="171"/>
    </location>
</feature>
<evidence type="ECO:0000256" key="4">
    <source>
        <dbReference type="ARBA" id="ARBA00022833"/>
    </source>
</evidence>
<dbReference type="InterPro" id="IPR012340">
    <property type="entry name" value="NA-bd_OB-fold"/>
</dbReference>
<keyword evidence="3" id="KW-0863">Zinc-finger</keyword>
<evidence type="ECO:0000256" key="3">
    <source>
        <dbReference type="ARBA" id="ARBA00022771"/>
    </source>
</evidence>
<dbReference type="Gene3D" id="2.40.50.140">
    <property type="entry name" value="Nucleic acid-binding proteins"/>
    <property type="match status" value="1"/>
</dbReference>
<dbReference type="GO" id="GO:0008270">
    <property type="term" value="F:zinc ion binding"/>
    <property type="evidence" value="ECO:0007669"/>
    <property type="project" value="UniProtKB-KW"/>
</dbReference>
<organism evidence="7 10">
    <name type="scientific">Puccinia coronata f. sp. avenae</name>
    <dbReference type="NCBI Taxonomy" id="200324"/>
    <lineage>
        <taxon>Eukaryota</taxon>
        <taxon>Fungi</taxon>
        <taxon>Dikarya</taxon>
        <taxon>Basidiomycota</taxon>
        <taxon>Pucciniomycotina</taxon>
        <taxon>Pucciniomycetes</taxon>
        <taxon>Pucciniales</taxon>
        <taxon>Pucciniaceae</taxon>
        <taxon>Puccinia</taxon>
    </lineage>
</organism>
<accession>A0A2N5SIQ2</accession>
<evidence type="ECO:0000259" key="6">
    <source>
        <dbReference type="Pfam" id="PF08646"/>
    </source>
</evidence>
<dbReference type="InterPro" id="IPR047192">
    <property type="entry name" value="Euk_RPA1_DBD_C"/>
</dbReference>
<keyword evidence="2" id="KW-0479">Metal-binding</keyword>
<sequence length="172" mass="19404">MLANPDIPEAFELKGWYNNEGANTKIKSHSSSGGAIGREVTKDTLKTVAEIKEALLGTNKHGDYLNFCTTMMYIKSDTISYHACPTNWCNKKMVHNGDNDWQCKKCDKLFTAPDHRYLMQMMAQDHTGTLWLLGFNRLGQVILPMTANELIAIKETNKVQYQKVVTNATART</sequence>
<dbReference type="CDD" id="cd04476">
    <property type="entry name" value="RPA1_DBD_C"/>
    <property type="match status" value="1"/>
</dbReference>
<dbReference type="EMBL" id="PGCJ01000961">
    <property type="protein sequence ID" value="PLW13091.1"/>
    <property type="molecule type" value="Genomic_DNA"/>
</dbReference>
<dbReference type="AlphaFoldDB" id="A0A2N5SIQ2"/>
<proteinExistence type="inferred from homology"/>
<dbReference type="EMBL" id="PGCI01000630">
    <property type="protein sequence ID" value="PLW23535.1"/>
    <property type="molecule type" value="Genomic_DNA"/>
</dbReference>
<evidence type="ECO:0000256" key="2">
    <source>
        <dbReference type="ARBA" id="ARBA00022723"/>
    </source>
</evidence>
<protein>
    <recommendedName>
        <fullName evidence="6">Replication factor A C-terminal domain-containing protein</fullName>
    </recommendedName>
</protein>
<evidence type="ECO:0000313" key="9">
    <source>
        <dbReference type="EMBL" id="PLW52915.1"/>
    </source>
</evidence>
<comment type="similarity">
    <text evidence="1">Belongs to the replication factor A protein 1 family.</text>
</comment>
<dbReference type="Proteomes" id="UP000235392">
    <property type="component" value="Unassembled WGS sequence"/>
</dbReference>
<dbReference type="SUPFAM" id="SSF50249">
    <property type="entry name" value="Nucleic acid-binding proteins"/>
    <property type="match status" value="1"/>
</dbReference>
<evidence type="ECO:0000313" key="7">
    <source>
        <dbReference type="EMBL" id="PLW13091.1"/>
    </source>
</evidence>
<dbReference type="Proteomes" id="UP000235388">
    <property type="component" value="Unassembled WGS sequence"/>
</dbReference>
<dbReference type="Pfam" id="PF08646">
    <property type="entry name" value="Rep_fac-A_C"/>
    <property type="match status" value="1"/>
</dbReference>
<evidence type="ECO:0000256" key="1">
    <source>
        <dbReference type="ARBA" id="ARBA00005690"/>
    </source>
</evidence>
<dbReference type="STRING" id="200324.A0A2N5SIQ2"/>
<reference evidence="10 11" key="1">
    <citation type="submission" date="2017-11" db="EMBL/GenBank/DDBJ databases">
        <title>De novo assembly and phasing of dikaryotic genomes from two isolates of Puccinia coronata f. sp. avenae, the causal agent of oat crown rust.</title>
        <authorList>
            <person name="Miller M.E."/>
            <person name="Zhang Y."/>
            <person name="Omidvar V."/>
            <person name="Sperschneider J."/>
            <person name="Schwessinger B."/>
            <person name="Raley C."/>
            <person name="Palmer J.M."/>
            <person name="Garnica D."/>
            <person name="Upadhyaya N."/>
            <person name="Rathjen J."/>
            <person name="Taylor J.M."/>
            <person name="Park R.F."/>
            <person name="Dodds P.N."/>
            <person name="Hirsch C.D."/>
            <person name="Kianian S.F."/>
            <person name="Figueroa M."/>
        </authorList>
    </citation>
    <scope>NUCLEOTIDE SEQUENCE [LARGE SCALE GENOMIC DNA]</scope>
    <source>
        <strain evidence="7">12NC29</strain>
        <strain evidence="8">12SD80</strain>
    </source>
</reference>